<feature type="compositionally biased region" description="Polar residues" evidence="4">
    <location>
        <begin position="1398"/>
        <end position="1407"/>
    </location>
</feature>
<feature type="region of interest" description="Disordered" evidence="4">
    <location>
        <begin position="1443"/>
        <end position="1484"/>
    </location>
</feature>
<name>A0AAD5Q3F8_PYTIN</name>
<dbReference type="SMART" id="SM00054">
    <property type="entry name" value="EFh"/>
    <property type="match status" value="2"/>
</dbReference>
<feature type="region of interest" description="Disordered" evidence="4">
    <location>
        <begin position="1264"/>
        <end position="1288"/>
    </location>
</feature>
<feature type="region of interest" description="Disordered" evidence="4">
    <location>
        <begin position="1329"/>
        <end position="1425"/>
    </location>
</feature>
<feature type="region of interest" description="Disordered" evidence="4">
    <location>
        <begin position="1"/>
        <end position="51"/>
    </location>
</feature>
<dbReference type="PROSITE" id="PS50082">
    <property type="entry name" value="WD_REPEATS_2"/>
    <property type="match status" value="2"/>
</dbReference>
<dbReference type="Gene3D" id="2.130.10.10">
    <property type="entry name" value="YVTN repeat-like/Quinoprotein amine dehydrogenase"/>
    <property type="match status" value="3"/>
</dbReference>
<evidence type="ECO:0000256" key="4">
    <source>
        <dbReference type="SAM" id="MobiDB-lite"/>
    </source>
</evidence>
<sequence>MAARRRRERWGRRPPLPGVRERVGPRGEDDEDDDNDHDEVPEQSRVGDVTPIHNASAHVTIRLCRGEDDGPWMTELVCILFSAQGDVMQIYRGNNDHQLESKRGARVATVSFGDEHVALRRNDSKDAVEKEVLSFSLAALPPSVEAIGVLLTYPAEEIAHRARLNVCDVICDASAGADADASTFGAGRPRRLYQLAFDPRPRQHTNAATGATANYVVVCKLYRNAESRREWFFHAIGAGGAVRSAVNSALAEAMQVFLLDIIPDIELAHRNALNSVASICAALSSDEFLGIESYFGARGVTREAFVKILLLTLLRSRKRLQRLSRAVALVALLFEMFEQIDINGDEAVDWEEFTTFCISVGLISTHEQALGAATYSGCSYRQQLAGPFNRTFSYQIRRIRSLSALRRVAVIENKSAVVLIYDADMTFLHEMNHLQRVLGTEDDGLSLLDVEHVPSRNLLVLSSSDHVISCWSVVNATTGAYVYAFKIGSRCPIPYLRWCAALNRLVTSSSEGVQLWDLEARRVGSRWTHHLDRMTDCLEVPGTPGLTSFIATCGFDAKIMLLELPSLRVAGTLEGHVQGIQHLDFLNGVLVSSGFEHQAYCWSLQSQSLLTTLGGHQASLIGARFVSSRVATATALVVTGDEAGHFRLWDISRCVKGYATELVSLLQSFDVATANLCRFRGFAIGPGGQPTSEPRKARRPEAEVADVITGAFRVYRFHAIVHSVDAVPPTHVTFNSISNAFVGSVDGIITVWSANTGHKVEEPIVLRDADVCGVVFDAPRQRKLFVATSDGAIRLFNPITATMMAKTVIHDGIISALIFCPRSSCLISTGYDRRICVSHSSAGKTTIEVLRTVENAHESSITAASYNEELDLVATGDDAGNVHVYDFQKLYLLFSCCGHAAEILSLSFHYSAAILLSSDADGVAFVWYVASGEYRTAPIMRLLLRSHLSSTFLTEPSENQTAKPLARVAITAICVIPESKYAGAAVFLATSDGLVWGWDYRVLTNHARRFGIGKCFDYRFEADASRRANGPHGLLRVSHKTSVLKLRRAEDAPTTLPAFQRHMATESSPPAPIVESCEATIVFRAHDAYITEMKGIPYPGQLLTVSRDCSIKIWDAHNACIGTISTVVAPWKPGASTDDSSNSSSSLRKKRSPPATWKFSHHSSSEARDAHVRIATEILHRDDAEIEAPVAPTRRHELPPKLAAIQAALEHSLPFSADSMRSGVKQGLFGVEESNRLRVLARDERVISAVKRPDFGPLIDAMTEPSAQQRKHPPCADRSPVGRSPSRELPMMRTMVHYPSEMEKRQQRKTRFEQEVDVAPSPFLLEKLAADASPKPRPRRESQHTTPKKKLSLTMDASAVVLDNVSLPRLDEPPGSRLAPSEDTSGSHRKLLAVASAPTLSVLSQEPPSGDTERPPLIGEVGRTRSNIQRKMRIYADSVLQEDAPAEGPSADANGPAPNDLTRDPASSRPRLGHRQLSQPQLPVTASLSVTKKRASQANLLSAAATPANPFGPHYSTKQVMEFAAMIARFDNDFSGDIDEQEWVSMIHGFRDVFGPSDLEAAERLFHAIDRDDSGKINY</sequence>
<dbReference type="InterPro" id="IPR001680">
    <property type="entry name" value="WD40_rpt"/>
</dbReference>
<dbReference type="EMBL" id="JAKCXM010000426">
    <property type="protein sequence ID" value="KAJ0394221.1"/>
    <property type="molecule type" value="Genomic_DNA"/>
</dbReference>
<evidence type="ECO:0000259" key="5">
    <source>
        <dbReference type="PROSITE" id="PS50222"/>
    </source>
</evidence>
<keyword evidence="2" id="KW-0677">Repeat</keyword>
<protein>
    <recommendedName>
        <fullName evidence="5">EF-hand domain-containing protein</fullName>
    </recommendedName>
</protein>
<feature type="compositionally biased region" description="Low complexity" evidence="4">
    <location>
        <begin position="1136"/>
        <end position="1146"/>
    </location>
</feature>
<dbReference type="InterPro" id="IPR050505">
    <property type="entry name" value="WDR55/POC1"/>
</dbReference>
<evidence type="ECO:0000313" key="6">
    <source>
        <dbReference type="EMBL" id="KAJ0394221.1"/>
    </source>
</evidence>
<dbReference type="SUPFAM" id="SSF50978">
    <property type="entry name" value="WD40 repeat-like"/>
    <property type="match status" value="3"/>
</dbReference>
<dbReference type="CDD" id="cd00051">
    <property type="entry name" value="EFh"/>
    <property type="match status" value="1"/>
</dbReference>
<evidence type="ECO:0000313" key="7">
    <source>
        <dbReference type="Proteomes" id="UP001209570"/>
    </source>
</evidence>
<feature type="compositionally biased region" description="Acidic residues" evidence="4">
    <location>
        <begin position="28"/>
        <end position="41"/>
    </location>
</feature>
<feature type="domain" description="EF-hand" evidence="5">
    <location>
        <begin position="1518"/>
        <end position="1553"/>
    </location>
</feature>
<dbReference type="SMART" id="SM00320">
    <property type="entry name" value="WD40"/>
    <property type="match status" value="10"/>
</dbReference>
<keyword evidence="7" id="KW-1185">Reference proteome</keyword>
<comment type="caution">
    <text evidence="6">The sequence shown here is derived from an EMBL/GenBank/DDBJ whole genome shotgun (WGS) entry which is preliminary data.</text>
</comment>
<gene>
    <name evidence="6" type="ORF">P43SY_001036</name>
</gene>
<dbReference type="Gene3D" id="1.10.238.10">
    <property type="entry name" value="EF-hand"/>
    <property type="match status" value="1"/>
</dbReference>
<dbReference type="PANTHER" id="PTHR44019:SF8">
    <property type="entry name" value="POC1 CENTRIOLAR PROTEIN HOMOLOG"/>
    <property type="match status" value="1"/>
</dbReference>
<dbReference type="Pfam" id="PF00400">
    <property type="entry name" value="WD40"/>
    <property type="match status" value="2"/>
</dbReference>
<dbReference type="InterPro" id="IPR011992">
    <property type="entry name" value="EF-hand-dom_pair"/>
</dbReference>
<feature type="repeat" description="WD" evidence="3">
    <location>
        <begin position="896"/>
        <end position="937"/>
    </location>
</feature>
<keyword evidence="1 3" id="KW-0853">WD repeat</keyword>
<organism evidence="6 7">
    <name type="scientific">Pythium insidiosum</name>
    <name type="common">Pythiosis disease agent</name>
    <dbReference type="NCBI Taxonomy" id="114742"/>
    <lineage>
        <taxon>Eukaryota</taxon>
        <taxon>Sar</taxon>
        <taxon>Stramenopiles</taxon>
        <taxon>Oomycota</taxon>
        <taxon>Peronosporomycetes</taxon>
        <taxon>Pythiales</taxon>
        <taxon>Pythiaceae</taxon>
        <taxon>Pythium</taxon>
    </lineage>
</organism>
<reference evidence="6" key="1">
    <citation type="submission" date="2021-12" db="EMBL/GenBank/DDBJ databases">
        <title>Prjna785345.</title>
        <authorList>
            <person name="Rujirawat T."/>
            <person name="Krajaejun T."/>
        </authorList>
    </citation>
    <scope>NUCLEOTIDE SEQUENCE</scope>
    <source>
        <strain evidence="6">Pi057C3</strain>
    </source>
</reference>
<accession>A0AAD5Q3F8</accession>
<evidence type="ECO:0000256" key="2">
    <source>
        <dbReference type="ARBA" id="ARBA00022737"/>
    </source>
</evidence>
<feature type="domain" description="EF-hand" evidence="5">
    <location>
        <begin position="1557"/>
        <end position="1579"/>
    </location>
</feature>
<feature type="region of interest" description="Disordered" evidence="4">
    <location>
        <begin position="1131"/>
        <end position="1163"/>
    </location>
</feature>
<dbReference type="InterPro" id="IPR036322">
    <property type="entry name" value="WD40_repeat_dom_sf"/>
</dbReference>
<feature type="domain" description="EF-hand" evidence="5">
    <location>
        <begin position="328"/>
        <end position="363"/>
    </location>
</feature>
<dbReference type="InterPro" id="IPR002048">
    <property type="entry name" value="EF_hand_dom"/>
</dbReference>
<dbReference type="InterPro" id="IPR015943">
    <property type="entry name" value="WD40/YVTN_repeat-like_dom_sf"/>
</dbReference>
<dbReference type="PANTHER" id="PTHR44019">
    <property type="entry name" value="WD REPEAT-CONTAINING PROTEIN 55"/>
    <property type="match status" value="1"/>
</dbReference>
<proteinExistence type="predicted"/>
<evidence type="ECO:0000256" key="3">
    <source>
        <dbReference type="PROSITE-ProRule" id="PRU00221"/>
    </source>
</evidence>
<dbReference type="Proteomes" id="UP001209570">
    <property type="component" value="Unassembled WGS sequence"/>
</dbReference>
<dbReference type="GO" id="GO:0005509">
    <property type="term" value="F:calcium ion binding"/>
    <property type="evidence" value="ECO:0007669"/>
    <property type="project" value="InterPro"/>
</dbReference>
<dbReference type="PROSITE" id="PS50222">
    <property type="entry name" value="EF_HAND_2"/>
    <property type="match status" value="3"/>
</dbReference>
<evidence type="ECO:0000256" key="1">
    <source>
        <dbReference type="ARBA" id="ARBA00022574"/>
    </source>
</evidence>
<dbReference type="SUPFAM" id="SSF47473">
    <property type="entry name" value="EF-hand"/>
    <property type="match status" value="1"/>
</dbReference>
<feature type="compositionally biased region" description="Basic residues" evidence="4">
    <location>
        <begin position="1"/>
        <end position="12"/>
    </location>
</feature>
<feature type="repeat" description="WD" evidence="3">
    <location>
        <begin position="1083"/>
        <end position="1115"/>
    </location>
</feature>